<proteinExistence type="predicted"/>
<dbReference type="Proteomes" id="UP001597560">
    <property type="component" value="Unassembled WGS sequence"/>
</dbReference>
<gene>
    <name evidence="1" type="ORF">ACFS6J_07995</name>
</gene>
<name>A0ABW6B0C6_9SPHI</name>
<sequence length="48" mass="5803">MVNRKAIKEVRREKRSLIFILDPSCEIAEEKTNREKKKELEDWLEGKD</sequence>
<accession>A0ABW6B0C6</accession>
<dbReference type="RefSeq" id="WP_377609982.1">
    <property type="nucleotide sequence ID" value="NZ_JBHUPA010000003.1"/>
</dbReference>
<evidence type="ECO:0000313" key="2">
    <source>
        <dbReference type="Proteomes" id="UP001597560"/>
    </source>
</evidence>
<protein>
    <submittedName>
        <fullName evidence="1">Uncharacterized protein</fullName>
    </submittedName>
</protein>
<keyword evidence="2" id="KW-1185">Reference proteome</keyword>
<dbReference type="EMBL" id="JBHUPA010000003">
    <property type="protein sequence ID" value="MFD2961721.1"/>
    <property type="molecule type" value="Genomic_DNA"/>
</dbReference>
<comment type="caution">
    <text evidence="1">The sequence shown here is derived from an EMBL/GenBank/DDBJ whole genome shotgun (WGS) entry which is preliminary data.</text>
</comment>
<organism evidence="1 2">
    <name type="scientific">Olivibacter jilunii</name>
    <dbReference type="NCBI Taxonomy" id="985016"/>
    <lineage>
        <taxon>Bacteria</taxon>
        <taxon>Pseudomonadati</taxon>
        <taxon>Bacteroidota</taxon>
        <taxon>Sphingobacteriia</taxon>
        <taxon>Sphingobacteriales</taxon>
        <taxon>Sphingobacteriaceae</taxon>
        <taxon>Olivibacter</taxon>
    </lineage>
</organism>
<evidence type="ECO:0000313" key="1">
    <source>
        <dbReference type="EMBL" id="MFD2961721.1"/>
    </source>
</evidence>
<reference evidence="2" key="1">
    <citation type="journal article" date="2019" name="Int. J. Syst. Evol. Microbiol.">
        <title>The Global Catalogue of Microorganisms (GCM) 10K type strain sequencing project: providing services to taxonomists for standard genome sequencing and annotation.</title>
        <authorList>
            <consortium name="The Broad Institute Genomics Platform"/>
            <consortium name="The Broad Institute Genome Sequencing Center for Infectious Disease"/>
            <person name="Wu L."/>
            <person name="Ma J."/>
        </authorList>
    </citation>
    <scope>NUCLEOTIDE SEQUENCE [LARGE SCALE GENOMIC DNA]</scope>
    <source>
        <strain evidence="2">KCTC 23098</strain>
    </source>
</reference>